<evidence type="ECO:0000313" key="3">
    <source>
        <dbReference type="Proteomes" id="UP000605784"/>
    </source>
</evidence>
<evidence type="ECO:0000256" key="1">
    <source>
        <dbReference type="SAM" id="Phobius"/>
    </source>
</evidence>
<evidence type="ECO:0000313" key="2">
    <source>
        <dbReference type="EMBL" id="GGN94713.1"/>
    </source>
</evidence>
<comment type="caution">
    <text evidence="2">The sequence shown here is derived from an EMBL/GenBank/DDBJ whole genome shotgun (WGS) entry which is preliminary data.</text>
</comment>
<keyword evidence="3" id="KW-1185">Reference proteome</keyword>
<gene>
    <name evidence="2" type="ORF">GCM10009030_21320</name>
</gene>
<dbReference type="AlphaFoldDB" id="A0A830GMF3"/>
<sequence>MATMADEGDLFTEFVGGFDLDERILAVPRFRIGTYRSSVYMCVLAVVATYIGLLEAL</sequence>
<reference evidence="2" key="2">
    <citation type="submission" date="2020-09" db="EMBL/GenBank/DDBJ databases">
        <authorList>
            <person name="Sun Q."/>
            <person name="Ohkuma M."/>
        </authorList>
    </citation>
    <scope>NUCLEOTIDE SEQUENCE</scope>
    <source>
        <strain evidence="2">JCM 17820</strain>
    </source>
</reference>
<keyword evidence="1" id="KW-1133">Transmembrane helix</keyword>
<protein>
    <submittedName>
        <fullName evidence="2">Uncharacterized protein</fullName>
    </submittedName>
</protein>
<proteinExistence type="predicted"/>
<accession>A0A830GMF3</accession>
<name>A0A830GMF3_9EURY</name>
<dbReference type="Proteomes" id="UP000605784">
    <property type="component" value="Unassembled WGS sequence"/>
</dbReference>
<keyword evidence="1" id="KW-0472">Membrane</keyword>
<keyword evidence="1" id="KW-0812">Transmembrane</keyword>
<dbReference type="EMBL" id="BMOU01000003">
    <property type="protein sequence ID" value="GGN94713.1"/>
    <property type="molecule type" value="Genomic_DNA"/>
</dbReference>
<reference evidence="2" key="1">
    <citation type="journal article" date="2014" name="Int. J. Syst. Evol. Microbiol.">
        <title>Complete genome sequence of Corynebacterium casei LMG S-19264T (=DSM 44701T), isolated from a smear-ripened cheese.</title>
        <authorList>
            <consortium name="US DOE Joint Genome Institute (JGI-PGF)"/>
            <person name="Walter F."/>
            <person name="Albersmeier A."/>
            <person name="Kalinowski J."/>
            <person name="Ruckert C."/>
        </authorList>
    </citation>
    <scope>NUCLEOTIDE SEQUENCE</scope>
    <source>
        <strain evidence="2">JCM 17820</strain>
    </source>
</reference>
<organism evidence="2 3">
    <name type="scientific">Haloarcula pellucida</name>
    <dbReference type="NCBI Taxonomy" id="1427151"/>
    <lineage>
        <taxon>Archaea</taxon>
        <taxon>Methanobacteriati</taxon>
        <taxon>Methanobacteriota</taxon>
        <taxon>Stenosarchaea group</taxon>
        <taxon>Halobacteria</taxon>
        <taxon>Halobacteriales</taxon>
        <taxon>Haloarculaceae</taxon>
        <taxon>Haloarcula</taxon>
    </lineage>
</organism>
<feature type="transmembrane region" description="Helical" evidence="1">
    <location>
        <begin position="38"/>
        <end position="54"/>
    </location>
</feature>